<dbReference type="OrthoDB" id="9789567at2"/>
<keyword evidence="4" id="KW-0547">Nucleotide-binding</keyword>
<evidence type="ECO:0000313" key="11">
    <source>
        <dbReference type="EMBL" id="ADC89506.1"/>
    </source>
</evidence>
<proteinExistence type="inferred from homology"/>
<dbReference type="HOGENOM" id="CLU_1388577_0_0_0"/>
<evidence type="ECO:0000256" key="8">
    <source>
        <dbReference type="ARBA" id="ARBA00037993"/>
    </source>
</evidence>
<dbReference type="GO" id="GO:0005524">
    <property type="term" value="F:ATP binding"/>
    <property type="evidence" value="ECO:0007669"/>
    <property type="project" value="UniProtKB-KW"/>
</dbReference>
<protein>
    <recommendedName>
        <fullName evidence="9">7-cyano-7-deazaguanine synthase</fullName>
        <ecNumber evidence="9">6.3.4.20</ecNumber>
    </recommendedName>
</protein>
<dbReference type="Proteomes" id="UP000002043">
    <property type="component" value="Chromosome"/>
</dbReference>
<dbReference type="KEGG" id="tal:Thal_0873"/>
<dbReference type="PANTHER" id="PTHR42914">
    <property type="entry name" value="7-CYANO-7-DEAZAGUANINE SYNTHASE"/>
    <property type="match status" value="1"/>
</dbReference>
<keyword evidence="5" id="KW-0671">Queuosine biosynthesis</keyword>
<evidence type="ECO:0000256" key="9">
    <source>
        <dbReference type="ARBA" id="ARBA00039149"/>
    </source>
</evidence>
<dbReference type="EMBL" id="CP001931">
    <property type="protein sequence ID" value="ADC89506.1"/>
    <property type="molecule type" value="Genomic_DNA"/>
</dbReference>
<evidence type="ECO:0000256" key="4">
    <source>
        <dbReference type="ARBA" id="ARBA00022741"/>
    </source>
</evidence>
<dbReference type="InterPro" id="IPR014729">
    <property type="entry name" value="Rossmann-like_a/b/a_fold"/>
</dbReference>
<dbReference type="Gene3D" id="3.40.50.620">
    <property type="entry name" value="HUPs"/>
    <property type="match status" value="1"/>
</dbReference>
<evidence type="ECO:0000256" key="1">
    <source>
        <dbReference type="ARBA" id="ARBA00005061"/>
    </source>
</evidence>
<evidence type="ECO:0000256" key="2">
    <source>
        <dbReference type="ARBA" id="ARBA00022598"/>
    </source>
</evidence>
<dbReference type="GO" id="GO:0046872">
    <property type="term" value="F:metal ion binding"/>
    <property type="evidence" value="ECO:0007669"/>
    <property type="project" value="UniProtKB-KW"/>
</dbReference>
<dbReference type="STRING" id="638303.Thal_0873"/>
<dbReference type="PANTHER" id="PTHR42914:SF1">
    <property type="entry name" value="7-CYANO-7-DEAZAGUANINE SYNTHASE"/>
    <property type="match status" value="1"/>
</dbReference>
<dbReference type="GO" id="GO:0008616">
    <property type="term" value="P:tRNA queuosine(34) biosynthetic process"/>
    <property type="evidence" value="ECO:0007669"/>
    <property type="project" value="UniProtKB-KW"/>
</dbReference>
<dbReference type="GO" id="GO:0016874">
    <property type="term" value="F:ligase activity"/>
    <property type="evidence" value="ECO:0007669"/>
    <property type="project" value="UniProtKB-KW"/>
</dbReference>
<evidence type="ECO:0000256" key="5">
    <source>
        <dbReference type="ARBA" id="ARBA00022785"/>
    </source>
</evidence>
<evidence type="ECO:0000256" key="3">
    <source>
        <dbReference type="ARBA" id="ARBA00022723"/>
    </source>
</evidence>
<keyword evidence="3" id="KW-0479">Metal-binding</keyword>
<dbReference type="SUPFAM" id="SSF52402">
    <property type="entry name" value="Adenine nucleotide alpha hydrolases-like"/>
    <property type="match status" value="1"/>
</dbReference>
<dbReference type="InterPro" id="IPR018317">
    <property type="entry name" value="QueC"/>
</dbReference>
<sequence>MKKVVVLFSGGVESSTLLYLKLKEGVCVYPVYVREGMSWEHAELFWAKKVWHHFKESYTNLMPLCVCRGNGVPPRKGELFIPLRNLRLAASVATYALRRKAYEINIGSLGAYPFPDNNLPYLKEVEKLLSVGSGQDIKLEAPLFGMDKRRIVELYGPHVPLHLTFSCIKPIRKGNKFFHCGKCVKCLEREEALSRL</sequence>
<accession>D3SL76</accession>
<dbReference type="RefSeq" id="WP_012991912.1">
    <property type="nucleotide sequence ID" value="NC_013894.1"/>
</dbReference>
<comment type="similarity">
    <text evidence="8">Belongs to the QueC family.</text>
</comment>
<keyword evidence="7" id="KW-0067">ATP-binding</keyword>
<evidence type="ECO:0000256" key="10">
    <source>
        <dbReference type="ARBA" id="ARBA00047890"/>
    </source>
</evidence>
<evidence type="ECO:0000313" key="12">
    <source>
        <dbReference type="Proteomes" id="UP000002043"/>
    </source>
</evidence>
<dbReference type="EC" id="6.3.4.20" evidence="9"/>
<evidence type="ECO:0000256" key="6">
    <source>
        <dbReference type="ARBA" id="ARBA00022833"/>
    </source>
</evidence>
<keyword evidence="6" id="KW-0862">Zinc</keyword>
<comment type="pathway">
    <text evidence="1">Purine metabolism; 7-cyano-7-deazaguanine biosynthesis.</text>
</comment>
<name>D3SL76_THEAH</name>
<keyword evidence="2" id="KW-0436">Ligase</keyword>
<reference evidence="12" key="1">
    <citation type="journal article" date="2010" name="Stand. Genomic Sci.">
        <title>Complete genome sequence of Thermocrinis albus type strain (HI 11/12T).</title>
        <authorList>
            <person name="Wirth R."/>
            <person name="Sikorski J."/>
            <person name="Brambilla E."/>
            <person name="Misra M."/>
            <person name="Lapidus A."/>
            <person name="Copeland A."/>
            <person name="Nolan M."/>
            <person name="Lucas S."/>
            <person name="Chen F."/>
            <person name="Tice H."/>
            <person name="Cheng J.F."/>
            <person name="Han C."/>
            <person name="Detter J.C."/>
            <person name="Tapia R."/>
            <person name="Bruce D."/>
            <person name="Goodwin L."/>
            <person name="Pitluck S."/>
            <person name="Pati A."/>
            <person name="Anderson I."/>
            <person name="Ivanova N."/>
            <person name="Mavromatis K."/>
            <person name="Mikhailova N."/>
            <person name="Chen A."/>
            <person name="Palaniappan K."/>
            <person name="Bilek Y."/>
            <person name="Hader T."/>
            <person name="Land M."/>
            <person name="Hauser L."/>
            <person name="Chang Y.J."/>
            <person name="Jeffries C.D."/>
            <person name="Tindall B.J."/>
            <person name="Rohde M."/>
            <person name="Goker M."/>
            <person name="Bristow J."/>
            <person name="Eisen J.A."/>
            <person name="Markowitz V."/>
            <person name="Hugenholtz P."/>
            <person name="Kyrpides N.C."/>
            <person name="Klenk H.P."/>
        </authorList>
    </citation>
    <scope>NUCLEOTIDE SEQUENCE [LARGE SCALE GENOMIC DNA]</scope>
    <source>
        <strain evidence="12">DSM 14484 / JCM 11386 / HI 11/12</strain>
    </source>
</reference>
<evidence type="ECO:0000256" key="7">
    <source>
        <dbReference type="ARBA" id="ARBA00022840"/>
    </source>
</evidence>
<comment type="catalytic activity">
    <reaction evidence="10">
        <text>7-carboxy-7-carbaguanine + NH4(+) + 2 ATP = 7-cyano-7-carbaguanine + 2 AMP + 2 diphosphate + 2 H(+)</text>
        <dbReference type="Rhea" id="RHEA:27982"/>
        <dbReference type="ChEBI" id="CHEBI:15378"/>
        <dbReference type="ChEBI" id="CHEBI:28938"/>
        <dbReference type="ChEBI" id="CHEBI:30616"/>
        <dbReference type="ChEBI" id="CHEBI:33019"/>
        <dbReference type="ChEBI" id="CHEBI:45075"/>
        <dbReference type="ChEBI" id="CHEBI:61036"/>
        <dbReference type="ChEBI" id="CHEBI:456215"/>
        <dbReference type="EC" id="6.3.4.20"/>
    </reaction>
</comment>
<dbReference type="eggNOG" id="COG0603">
    <property type="taxonomic scope" value="Bacteria"/>
</dbReference>
<keyword evidence="12" id="KW-1185">Reference proteome</keyword>
<dbReference type="AlphaFoldDB" id="D3SL76"/>
<organism evidence="11 12">
    <name type="scientific">Thermocrinis albus (strain DSM 14484 / JCM 11386 / HI 11/12)</name>
    <dbReference type="NCBI Taxonomy" id="638303"/>
    <lineage>
        <taxon>Bacteria</taxon>
        <taxon>Pseudomonadati</taxon>
        <taxon>Aquificota</taxon>
        <taxon>Aquificia</taxon>
        <taxon>Aquificales</taxon>
        <taxon>Aquificaceae</taxon>
        <taxon>Thermocrinis</taxon>
    </lineage>
</organism>
<gene>
    <name evidence="11" type="ordered locus">Thal_0873</name>
</gene>
<dbReference type="Pfam" id="PF06508">
    <property type="entry name" value="QueC"/>
    <property type="match status" value="1"/>
</dbReference>